<name>A0A8R2B289_ACYPI</name>
<dbReference type="InterPro" id="IPR012337">
    <property type="entry name" value="RNaseH-like_sf"/>
</dbReference>
<dbReference type="PANTHER" id="PTHR45913">
    <property type="entry name" value="EPM2A-INTERACTING PROTEIN 1"/>
    <property type="match status" value="1"/>
</dbReference>
<dbReference type="GeneID" id="103308669"/>
<protein>
    <recommendedName>
        <fullName evidence="4">Zinc finger BED domain-containing protein 5</fullName>
    </recommendedName>
</protein>
<dbReference type="RefSeq" id="XP_008180662.1">
    <property type="nucleotide sequence ID" value="XM_008182440.1"/>
</dbReference>
<organism evidence="2 3">
    <name type="scientific">Acyrthosiphon pisum</name>
    <name type="common">Pea aphid</name>
    <dbReference type="NCBI Taxonomy" id="7029"/>
    <lineage>
        <taxon>Eukaryota</taxon>
        <taxon>Metazoa</taxon>
        <taxon>Ecdysozoa</taxon>
        <taxon>Arthropoda</taxon>
        <taxon>Hexapoda</taxon>
        <taxon>Insecta</taxon>
        <taxon>Pterygota</taxon>
        <taxon>Neoptera</taxon>
        <taxon>Paraneoptera</taxon>
        <taxon>Hemiptera</taxon>
        <taxon>Sternorrhyncha</taxon>
        <taxon>Aphidomorpha</taxon>
        <taxon>Aphidoidea</taxon>
        <taxon>Aphididae</taxon>
        <taxon>Macrosiphini</taxon>
        <taxon>Acyrthosiphon</taxon>
    </lineage>
</organism>
<dbReference type="OrthoDB" id="6618563at2759"/>
<evidence type="ECO:0000313" key="3">
    <source>
        <dbReference type="Proteomes" id="UP000007819"/>
    </source>
</evidence>
<reference evidence="2" key="2">
    <citation type="submission" date="2022-06" db="UniProtKB">
        <authorList>
            <consortium name="EnsemblMetazoa"/>
        </authorList>
    </citation>
    <scope>IDENTIFICATION</scope>
</reference>
<dbReference type="AlphaFoldDB" id="A0A8R2B289"/>
<evidence type="ECO:0000256" key="1">
    <source>
        <dbReference type="SAM" id="MobiDB-lite"/>
    </source>
</evidence>
<feature type="compositionally biased region" description="Polar residues" evidence="1">
    <location>
        <begin position="18"/>
        <end position="32"/>
    </location>
</feature>
<sequence length="328" mass="37441">MDHWLKTGSFSKRKITESTDPQDVPSSVTNPAEKNPMKKLPQVSDNKLLVPLPVKIRNYSEDYLPQGFSFVMIENVSRPECSANEDALEASFRISYRIAKSGKNHTISENLILPSIKDAVSLIARYLKEDESVEGLLLCHPLTELTTGADIFHAINSYFIKKRIMWSKCCGLSTDGGKSMSGCYSGLLARVKAVSPLVKWTHCCIHRQALESKHLPVDLKDVLDDSFKIVNFIKSRHTNSRIFSALCIDMGSLHKSLLLHTEVRWLSRSKVLTRLFELRHKVLMFFEDHPFRLSLKFNDREWLQKLAYLSDIFLKLNDLNNVKKETTG</sequence>
<dbReference type="Proteomes" id="UP000007819">
    <property type="component" value="Chromosome A1"/>
</dbReference>
<reference evidence="3" key="1">
    <citation type="submission" date="2010-06" db="EMBL/GenBank/DDBJ databases">
        <authorList>
            <person name="Jiang H."/>
            <person name="Abraham K."/>
            <person name="Ali S."/>
            <person name="Alsbrooks S.L."/>
            <person name="Anim B.N."/>
            <person name="Anosike U.S."/>
            <person name="Attaway T."/>
            <person name="Bandaranaike D.P."/>
            <person name="Battles P.K."/>
            <person name="Bell S.N."/>
            <person name="Bell A.V."/>
            <person name="Beltran B."/>
            <person name="Bickham C."/>
            <person name="Bustamante Y."/>
            <person name="Caleb T."/>
            <person name="Canada A."/>
            <person name="Cardenas V."/>
            <person name="Carter K."/>
            <person name="Chacko J."/>
            <person name="Chandrabose M.N."/>
            <person name="Chavez D."/>
            <person name="Chavez A."/>
            <person name="Chen L."/>
            <person name="Chu H.-S."/>
            <person name="Claassen K.J."/>
            <person name="Cockrell R."/>
            <person name="Collins M."/>
            <person name="Cooper J.A."/>
            <person name="Cree A."/>
            <person name="Curry S.M."/>
            <person name="Da Y."/>
            <person name="Dao M.D."/>
            <person name="Das B."/>
            <person name="Davila M.-L."/>
            <person name="Davy-Carroll L."/>
            <person name="Denson S."/>
            <person name="Dinh H."/>
            <person name="Ebong V.E."/>
            <person name="Edwards J.R."/>
            <person name="Egan A."/>
            <person name="El-Daye J."/>
            <person name="Escobedo L."/>
            <person name="Fernandez S."/>
            <person name="Fernando P.R."/>
            <person name="Flagg N."/>
            <person name="Forbes L.D."/>
            <person name="Fowler R.G."/>
            <person name="Fu Q."/>
            <person name="Gabisi R.A."/>
            <person name="Ganer J."/>
            <person name="Garbino Pronczuk A."/>
            <person name="Garcia R.M."/>
            <person name="Garner T."/>
            <person name="Garrett T.E."/>
            <person name="Gonzalez D.A."/>
            <person name="Hamid H."/>
            <person name="Hawkins E.S."/>
            <person name="Hirani K."/>
            <person name="Hogues M.E."/>
            <person name="Hollins B."/>
            <person name="Hsiao C.-H."/>
            <person name="Jabil R."/>
            <person name="James M.L."/>
            <person name="Jhangiani S.N."/>
            <person name="Johnson B."/>
            <person name="Johnson Q."/>
            <person name="Joshi V."/>
            <person name="Kalu J.B."/>
            <person name="Kam C."/>
            <person name="Kashfia A."/>
            <person name="Keebler J."/>
            <person name="Kisamo H."/>
            <person name="Kovar C.L."/>
            <person name="Lago L.A."/>
            <person name="Lai C.-Y."/>
            <person name="Laidlaw J."/>
            <person name="Lara F."/>
            <person name="Le T.-K."/>
            <person name="Lee S.L."/>
            <person name="Legall F.H."/>
            <person name="Lemon S.J."/>
            <person name="Lewis L.R."/>
            <person name="Li B."/>
            <person name="Liu Y."/>
            <person name="Liu Y.-S."/>
            <person name="Lopez J."/>
            <person name="Lozado R.J."/>
            <person name="Lu J."/>
            <person name="Madu R.C."/>
            <person name="Maheshwari M."/>
            <person name="Maheshwari R."/>
            <person name="Malloy K."/>
            <person name="Martinez E."/>
            <person name="Mathew T."/>
            <person name="Mercado I.C."/>
            <person name="Mercado C."/>
            <person name="Meyer B."/>
            <person name="Montgomery K."/>
            <person name="Morgan M.B."/>
            <person name="Munidasa M."/>
            <person name="Nazareth L.V."/>
            <person name="Nelson J."/>
            <person name="Ng B.M."/>
            <person name="Nguyen N.B."/>
            <person name="Nguyen P.Q."/>
            <person name="Nguyen T."/>
            <person name="Obregon M."/>
            <person name="Okwuonu G.O."/>
            <person name="Onwere C.G."/>
            <person name="Orozco G."/>
            <person name="Parra A."/>
            <person name="Patel S."/>
            <person name="Patil S."/>
            <person name="Perez A."/>
            <person name="Perez Y."/>
            <person name="Pham C."/>
            <person name="Primus E.L."/>
            <person name="Pu L.-L."/>
            <person name="Puazo M."/>
            <person name="Qin X."/>
            <person name="Quiroz J.B."/>
            <person name="Reese J."/>
            <person name="Richards S."/>
            <person name="Rives C.M."/>
            <person name="Robberts R."/>
            <person name="Ruiz S.J."/>
            <person name="Ruiz M.J."/>
            <person name="Santibanez J."/>
            <person name="Schneider B.W."/>
            <person name="Sisson I."/>
            <person name="Smith M."/>
            <person name="Sodergren E."/>
            <person name="Song X.-Z."/>
            <person name="Song B.B."/>
            <person name="Summersgill H."/>
            <person name="Thelus R."/>
            <person name="Thornton R.D."/>
            <person name="Trejos Z.Y."/>
            <person name="Usmani K."/>
            <person name="Vattathil S."/>
            <person name="Villasana D."/>
            <person name="Walker D.L."/>
            <person name="Wang S."/>
            <person name="Wang K."/>
            <person name="White C.S."/>
            <person name="Williams A.C."/>
            <person name="Williamson J."/>
            <person name="Wilson K."/>
            <person name="Woghiren I.O."/>
            <person name="Woodworth J.R."/>
            <person name="Worley K.C."/>
            <person name="Wright R.A."/>
            <person name="Wu W."/>
            <person name="Young L."/>
            <person name="Zhang L."/>
            <person name="Zhang J."/>
            <person name="Zhu Y."/>
            <person name="Muzny D.M."/>
            <person name="Weinstock G."/>
            <person name="Gibbs R.A."/>
        </authorList>
    </citation>
    <scope>NUCLEOTIDE SEQUENCE [LARGE SCALE GENOMIC DNA]</scope>
    <source>
        <strain evidence="3">LSR1</strain>
    </source>
</reference>
<accession>A0A8R2B289</accession>
<feature type="region of interest" description="Disordered" evidence="1">
    <location>
        <begin position="1"/>
        <end position="40"/>
    </location>
</feature>
<evidence type="ECO:0008006" key="4">
    <source>
        <dbReference type="Google" id="ProtNLM"/>
    </source>
</evidence>
<dbReference type="EnsemblMetazoa" id="XM_008182440.1">
    <property type="protein sequence ID" value="XP_008180662.1"/>
    <property type="gene ID" value="LOC103308669"/>
</dbReference>
<keyword evidence="3" id="KW-1185">Reference proteome</keyword>
<dbReference type="KEGG" id="api:103308669"/>
<dbReference type="PANTHER" id="PTHR45913:SF19">
    <property type="entry name" value="LOW QUALITY PROTEIN: ZINC FINGER BED DOMAIN-CONTAINING PROTEIN 5-LIKE"/>
    <property type="match status" value="1"/>
</dbReference>
<dbReference type="SUPFAM" id="SSF53098">
    <property type="entry name" value="Ribonuclease H-like"/>
    <property type="match status" value="1"/>
</dbReference>
<proteinExistence type="predicted"/>
<evidence type="ECO:0000313" key="2">
    <source>
        <dbReference type="EnsemblMetazoa" id="XP_008180662.1"/>
    </source>
</evidence>